<evidence type="ECO:0000259" key="9">
    <source>
        <dbReference type="Pfam" id="PF11919"/>
    </source>
</evidence>
<organism evidence="12 13">
    <name type="scientific">Limulus polyphemus</name>
    <name type="common">Atlantic horseshoe crab</name>
    <dbReference type="NCBI Taxonomy" id="6850"/>
    <lineage>
        <taxon>Eukaryota</taxon>
        <taxon>Metazoa</taxon>
        <taxon>Ecdysozoa</taxon>
        <taxon>Arthropoda</taxon>
        <taxon>Chelicerata</taxon>
        <taxon>Merostomata</taxon>
        <taxon>Xiphosura</taxon>
        <taxon>Limulidae</taxon>
        <taxon>Limulus</taxon>
    </lineage>
</organism>
<evidence type="ECO:0000259" key="11">
    <source>
        <dbReference type="Pfam" id="PF23096"/>
    </source>
</evidence>
<feature type="domain" description="Proteasome activator complex subunit 4-like HEAT repeat-like" evidence="11">
    <location>
        <begin position="1141"/>
        <end position="1310"/>
    </location>
</feature>
<dbReference type="Gene3D" id="1.25.10.10">
    <property type="entry name" value="Leucine-rich Repeat Variant"/>
    <property type="match status" value="1"/>
</dbReference>
<keyword evidence="5" id="KW-0677">Repeat</keyword>
<dbReference type="InterPro" id="IPR016024">
    <property type="entry name" value="ARM-type_fold"/>
</dbReference>
<evidence type="ECO:0000256" key="5">
    <source>
        <dbReference type="ARBA" id="ARBA00022737"/>
    </source>
</evidence>
<feature type="domain" description="Proteasome activator complex subunit 4 C-terminal" evidence="9">
    <location>
        <begin position="1601"/>
        <end position="1687"/>
    </location>
</feature>
<dbReference type="GeneID" id="106461174"/>
<dbReference type="Pfam" id="PF16507">
    <property type="entry name" value="HEAT_PSME4_mid"/>
    <property type="match status" value="1"/>
</dbReference>
<evidence type="ECO:0000256" key="8">
    <source>
        <dbReference type="ARBA" id="ARBA00023242"/>
    </source>
</evidence>
<keyword evidence="12" id="KW-1185">Reference proteome</keyword>
<accession>A0ABM1SJD8</accession>
<keyword evidence="4" id="KW-0963">Cytoplasm</keyword>
<dbReference type="InterPro" id="IPR055455">
    <property type="entry name" value="HEAT_PSME4"/>
</dbReference>
<keyword evidence="7" id="KW-0234">DNA repair</keyword>
<evidence type="ECO:0000256" key="7">
    <source>
        <dbReference type="ARBA" id="ARBA00023204"/>
    </source>
</evidence>
<gene>
    <name evidence="13" type="primary">LOC106461174</name>
</gene>
<dbReference type="Proteomes" id="UP000694941">
    <property type="component" value="Unplaced"/>
</dbReference>
<dbReference type="InterPro" id="IPR021843">
    <property type="entry name" value="PSME4_C"/>
</dbReference>
<dbReference type="RefSeq" id="XP_022243744.1">
    <property type="nucleotide sequence ID" value="XM_022388036.1"/>
</dbReference>
<evidence type="ECO:0000313" key="12">
    <source>
        <dbReference type="Proteomes" id="UP000694941"/>
    </source>
</evidence>
<evidence type="ECO:0000259" key="10">
    <source>
        <dbReference type="Pfam" id="PF16507"/>
    </source>
</evidence>
<dbReference type="PANTHER" id="PTHR32170:SF3">
    <property type="entry name" value="PROTEASOME ACTIVATOR COMPLEX SUBUNIT 4"/>
    <property type="match status" value="1"/>
</dbReference>
<dbReference type="SUPFAM" id="SSF48371">
    <property type="entry name" value="ARM repeat"/>
    <property type="match status" value="2"/>
</dbReference>
<name>A0ABM1SJD8_LIMPO</name>
<evidence type="ECO:0000256" key="6">
    <source>
        <dbReference type="ARBA" id="ARBA00022763"/>
    </source>
</evidence>
<evidence type="ECO:0000256" key="3">
    <source>
        <dbReference type="ARBA" id="ARBA00005739"/>
    </source>
</evidence>
<dbReference type="InterPro" id="IPR035309">
    <property type="entry name" value="PSME4"/>
</dbReference>
<feature type="domain" description="Proteasome activator Blm10 middle HEAT repeats region" evidence="10">
    <location>
        <begin position="338"/>
        <end position="785"/>
    </location>
</feature>
<sequence length="1687" mass="193446">MSHSNTNSDSVSDKVGMLCCEKGKGEPNCIVESELNSSEAQRHLVYNKVLPYSDKLDDESEKLLSEVKGNLGKAILMREIVPGTGYWTSHLVKYIRLYGRRFSKEDHIHFIKLVFELIIIPDLDLNVICHLAQLLNLLLKKKKLLSRAELEVPWRPLYNLYKNALDSSYEHLGMLLLPRNLEDTLKTMIRSCRVYFSVESTQEMLTEWRPLICPFDVTMNKAMMYFELFLPTLLGPDNYDKGFRLWFEEFMEIWDSFQNSPTWENSLVWLFSRLAHDNIGYIDWEPYIPKIFTRLLDSFNLPVGQNSVQVNRINSTFDVVPSVNWIASMEKYHFSWETPIPETSKLKEDDVTKFVESIKPVVLLSMFSKAGSTDSAAALQNLATVRPEIVIPPVLDRLYSSLETLTEPHRLTATMQCIVSVARALVQGSNRFPEGPSHVVPLLMGSLPGIDPNDIRKCMVTFQFISTFTTLIPLVDCSKAVQYHSDLTELEQEICLATAEFEDFVLQFMDRCFALIENSSLEHPARLDRDTEKMNLEENVLEIGLTSTFSSILTQSSPEIFKAALRKLYSFVSSHILETKVSGRFAANMCRSAARVNPEATLRLFLPHFCKLVITLTESEDVAKEEILDEELLFSLLLLSEVVRCNGVYLLQYRNYIESVLHRTLHLTNKQGYLLTGSLLRYTLKALTTVYPLDFRSTKMPVEDCCSLEQHLPIKDWGKPGDIKDLGVQWHLPSDEEISLAQDLLESFLKPELEELTKWKKQELSLTREELQRSLNIVHECVIGAGAALPVWKIEAIQLSDSFVPIHCSRVKEVGHKAIDFKDGRNIRQTVVSSLKEVLDHIMNTCEDDTKSLFLIIKIFVSLMIFWGVDKTEFDTRWKSFHVVKKALENKLVGSKQHIRALLVDRTLLQHEVRVLELQRMPFSTIHKELMNDLLRLATSHYSEVRIKAQSTLQACFRLFPLSYKIFLPDILNLLTVDTVVSHEKFKGSLFILLGQKQKSPLILHDWDVLKKTWPAIIKAQHSEKPSIINLLNQISENIQKYMNTPQLQLKVSANCLEAAMTLWCRTKPLPSLECPTDKEIEEGKQKELRKNEMNISNYQDLVKSLVDLIENGNLHWRHNHLALIMLKMLIRHDVAFPHEAVKLFAQHLVHDTLMMRKIAITAVAAILKQQKRCHVVETLDSSKVNVNSLQLHPALLESCGPLIDKPANLWLQYNSLSPPDTQEKWDNHQFVHKTHVGFYICDGQLKVYAPDSKQPLLDRQRADLSEGEMAIYDAFSNQQFVDQLMNYLSLEERKGQDKFDAKRFHMFKITLIFICPFFRLLSKIFMYDMSFPRASKCLALAPKRDPFIREVLPTLTLLTVESVDSNQSTPDSDPSDLDNKDLMVSTPKSISTDSFIHNSHLNCINGLEQPEERKKAANLCKIVCKWLVITITRTPFCAPPEVFRLLRVLCIMQSDTTDDELQKECTVALAVMGQAVLQLEVLEAAISTMKQVRESNSWHARVAALSYLQVMVFSNLFMVMHQPQWVEEITKLVVSLLEDERVEVRETAAETLGGFLHCEFVKVTEELLESFKVKCRKKLKKRKMQDRASGLSIVDLQELTERHAGILGLCACVNAYPYDVPEFLPDVLVMLGDHLNDPQPIPSTIKKTLSNFRRTHHDSWRDHKLKFTDDQLAVITDLLVSPSYYA</sequence>
<evidence type="ECO:0000313" key="13">
    <source>
        <dbReference type="RefSeq" id="XP_022243744.1"/>
    </source>
</evidence>
<keyword evidence="8" id="KW-0539">Nucleus</keyword>
<dbReference type="InterPro" id="IPR011989">
    <property type="entry name" value="ARM-like"/>
</dbReference>
<reference evidence="13" key="1">
    <citation type="submission" date="2025-08" db="UniProtKB">
        <authorList>
            <consortium name="RefSeq"/>
        </authorList>
    </citation>
    <scope>IDENTIFICATION</scope>
    <source>
        <tissue evidence="13">Muscle</tissue>
    </source>
</reference>
<comment type="similarity">
    <text evidence="3">Belongs to the BLM10 family.</text>
</comment>
<dbReference type="Pfam" id="PF23096">
    <property type="entry name" value="HEAT_PSME4"/>
    <property type="match status" value="1"/>
</dbReference>
<dbReference type="PANTHER" id="PTHR32170">
    <property type="entry name" value="PROTEASOME ACTIVATOR COMPLEX SUBUNIT 4"/>
    <property type="match status" value="1"/>
</dbReference>
<evidence type="ECO:0000256" key="4">
    <source>
        <dbReference type="ARBA" id="ARBA00022490"/>
    </source>
</evidence>
<evidence type="ECO:0000256" key="1">
    <source>
        <dbReference type="ARBA" id="ARBA00004324"/>
    </source>
</evidence>
<comment type="subcellular location">
    <subcellularLocation>
        <location evidence="2">Cytoplasm</location>
    </subcellularLocation>
    <subcellularLocation>
        <location evidence="1">Nucleus speckle</location>
    </subcellularLocation>
</comment>
<evidence type="ECO:0000256" key="2">
    <source>
        <dbReference type="ARBA" id="ARBA00004496"/>
    </source>
</evidence>
<keyword evidence="6" id="KW-0227">DNA damage</keyword>
<dbReference type="InterPro" id="IPR032430">
    <property type="entry name" value="Blm10_mid"/>
</dbReference>
<dbReference type="Pfam" id="PF11919">
    <property type="entry name" value="PSME4_C"/>
    <property type="match status" value="1"/>
</dbReference>
<protein>
    <submittedName>
        <fullName evidence="13">Proteasome activator complex subunit 4-like</fullName>
    </submittedName>
</protein>
<proteinExistence type="inferred from homology"/>